<dbReference type="Pfam" id="PF14111">
    <property type="entry name" value="DUF4283"/>
    <property type="match status" value="1"/>
</dbReference>
<keyword evidence="3" id="KW-0548">Nucleotidyltransferase</keyword>
<feature type="region of interest" description="Disordered" evidence="1">
    <location>
        <begin position="337"/>
        <end position="371"/>
    </location>
</feature>
<dbReference type="Gene3D" id="3.60.10.10">
    <property type="entry name" value="Endonuclease/exonuclease/phosphatase"/>
    <property type="match status" value="1"/>
</dbReference>
<sequence length="990" mass="114699">MLNMKRTSKRKKCVPNKFDDTICDLNNKKTVDEPGVNMTDNCVDRAQTEIPREAILKSTNKNVDVIADANDDSQLESSNGKFFSYVKDTVTANNDVNRSLFEKPIEVDGDGNEFVVFDDTIINEGCKRWDLTLCGHFVGHQMFINELRYNLRRMWGRKGFKDVVDVTNGVFFMKFFSEEGMESVVNSGPWMVNNKPFFVQKWDIHVCLDKREPTHIPIWVRLCNIPLEAWTTNGISALASRLGKPLIMDNLTAEICKKGVGRVKYARVLVEVPANKCVPDEIEVIYRDKDRVEICRKKIIVKFDWLPLRCSNCCVFGHDLKTCGKIDHEKTEVVNLEKNEKQNKEKEVNDDFTRVRNRKDYGKGKKKQDKTYVQVKKSLNQDVNIQKEKPVNEFVVQEKTMERKDDIQSPIREGNNGMKKGSNSSSPTSSGSVKRAWNVQGEIFEAIKRSTNKYAVLEDQECENQKEAKEGIKTGEIDPGEINDVYCDENGIAQGMFKIGCWNIRGLCTSDKQKEVRKFMEDEKVSICAIIETRIKSKKLQEIGDGTFRQWEWINNMRYCDKGCKIIMGWDSDKVNLNMLHCCKQSILCRIEDKKGKLLVFCFIVYAANKGNERVNLWKELSLYKRIVTDHPWCIMGDMNVTLDLKEHTARGSSMTKDMQDFKDCVNLIKVEDIASSGLFYTWTKNLKKIKQGDNSGILKKLDRVMRNEAFVGEYSLAHAIFLPYLISDHCPMILVMPNTIQERESDNEKVMPSIPSPEPMTSYIDDLDFFNDFENEFPAIVYNDAQTSKSYLLTEPILHPQHIKEFDLNDETSLSEYDEEEQNVLYFNYLFPFNIIRPDDLKSEKDNDNNDTDIIQSFEDNEITHRKIGLQERIQRIWVKPIQHMALPPHEQRYRFLRYEGLEYSDADIADFEARLARIHRRGVHRMPGVGLFPAWLGVCRTFRYIRGPLVNELILEFYSTFRFVQAILDLDTPETLQFQLGGAKRRMS</sequence>
<comment type="caution">
    <text evidence="3">The sequence shown here is derived from an EMBL/GenBank/DDBJ whole genome shotgun (WGS) entry which is preliminary data.</text>
</comment>
<dbReference type="PANTHER" id="PTHR31286:SF99">
    <property type="entry name" value="DUF4283 DOMAIN-CONTAINING PROTEIN"/>
    <property type="match status" value="1"/>
</dbReference>
<evidence type="ECO:0000313" key="3">
    <source>
        <dbReference type="EMBL" id="GJT15613.1"/>
    </source>
</evidence>
<organism evidence="3 4">
    <name type="scientific">Tanacetum coccineum</name>
    <dbReference type="NCBI Taxonomy" id="301880"/>
    <lineage>
        <taxon>Eukaryota</taxon>
        <taxon>Viridiplantae</taxon>
        <taxon>Streptophyta</taxon>
        <taxon>Embryophyta</taxon>
        <taxon>Tracheophyta</taxon>
        <taxon>Spermatophyta</taxon>
        <taxon>Magnoliopsida</taxon>
        <taxon>eudicotyledons</taxon>
        <taxon>Gunneridae</taxon>
        <taxon>Pentapetalae</taxon>
        <taxon>asterids</taxon>
        <taxon>campanulids</taxon>
        <taxon>Asterales</taxon>
        <taxon>Asteraceae</taxon>
        <taxon>Asteroideae</taxon>
        <taxon>Anthemideae</taxon>
        <taxon>Anthemidinae</taxon>
        <taxon>Tanacetum</taxon>
    </lineage>
</organism>
<feature type="compositionally biased region" description="Low complexity" evidence="1">
    <location>
        <begin position="414"/>
        <end position="432"/>
    </location>
</feature>
<reference evidence="3" key="1">
    <citation type="journal article" date="2022" name="Int. J. Mol. Sci.">
        <title>Draft Genome of Tanacetum Coccineum: Genomic Comparison of Closely Related Tanacetum-Family Plants.</title>
        <authorList>
            <person name="Yamashiro T."/>
            <person name="Shiraishi A."/>
            <person name="Nakayama K."/>
            <person name="Satake H."/>
        </authorList>
    </citation>
    <scope>NUCLEOTIDE SEQUENCE</scope>
</reference>
<protein>
    <submittedName>
        <fullName evidence="3">RNA-directed DNA polymerase, eukaryota, reverse transcriptase zinc-binding domain protein</fullName>
    </submittedName>
</protein>
<dbReference type="SUPFAM" id="SSF56219">
    <property type="entry name" value="DNase I-like"/>
    <property type="match status" value="1"/>
</dbReference>
<accession>A0ABQ5BP79</accession>
<gene>
    <name evidence="3" type="ORF">Tco_0874319</name>
</gene>
<feature type="compositionally biased region" description="Basic and acidic residues" evidence="1">
    <location>
        <begin position="337"/>
        <end position="363"/>
    </location>
</feature>
<dbReference type="InterPro" id="IPR025558">
    <property type="entry name" value="DUF4283"/>
</dbReference>
<name>A0ABQ5BP79_9ASTR</name>
<dbReference type="GO" id="GO:0003964">
    <property type="term" value="F:RNA-directed DNA polymerase activity"/>
    <property type="evidence" value="ECO:0007669"/>
    <property type="project" value="UniProtKB-KW"/>
</dbReference>
<dbReference type="InterPro" id="IPR040256">
    <property type="entry name" value="At4g02000-like"/>
</dbReference>
<dbReference type="PANTHER" id="PTHR31286">
    <property type="entry name" value="GLYCINE-RICH CELL WALL STRUCTURAL PROTEIN 1.8-LIKE"/>
    <property type="match status" value="1"/>
</dbReference>
<keyword evidence="3" id="KW-0695">RNA-directed DNA polymerase</keyword>
<evidence type="ECO:0000259" key="2">
    <source>
        <dbReference type="Pfam" id="PF14111"/>
    </source>
</evidence>
<reference evidence="3" key="2">
    <citation type="submission" date="2022-01" db="EMBL/GenBank/DDBJ databases">
        <authorList>
            <person name="Yamashiro T."/>
            <person name="Shiraishi A."/>
            <person name="Satake H."/>
            <person name="Nakayama K."/>
        </authorList>
    </citation>
    <scope>NUCLEOTIDE SEQUENCE</scope>
</reference>
<evidence type="ECO:0000256" key="1">
    <source>
        <dbReference type="SAM" id="MobiDB-lite"/>
    </source>
</evidence>
<evidence type="ECO:0000313" key="4">
    <source>
        <dbReference type="Proteomes" id="UP001151760"/>
    </source>
</evidence>
<feature type="region of interest" description="Disordered" evidence="1">
    <location>
        <begin position="400"/>
        <end position="434"/>
    </location>
</feature>
<dbReference type="InterPro" id="IPR036691">
    <property type="entry name" value="Endo/exonu/phosph_ase_sf"/>
</dbReference>
<keyword evidence="4" id="KW-1185">Reference proteome</keyword>
<feature type="domain" description="DUF4283" evidence="2">
    <location>
        <begin position="127"/>
        <end position="206"/>
    </location>
</feature>
<dbReference type="Proteomes" id="UP001151760">
    <property type="component" value="Unassembled WGS sequence"/>
</dbReference>
<dbReference type="EMBL" id="BQNB010013410">
    <property type="protein sequence ID" value="GJT15613.1"/>
    <property type="molecule type" value="Genomic_DNA"/>
</dbReference>
<proteinExistence type="predicted"/>
<keyword evidence="3" id="KW-0808">Transferase</keyword>